<dbReference type="EMBL" id="LKAM01000009">
    <property type="protein sequence ID" value="KUM46918.1"/>
    <property type="molecule type" value="Genomic_DNA"/>
</dbReference>
<evidence type="ECO:0000313" key="1">
    <source>
        <dbReference type="EMBL" id="KUM46918.1"/>
    </source>
</evidence>
<geneLocation type="mitochondrion" evidence="1"/>
<reference evidence="1" key="1">
    <citation type="journal article" date="2015" name="Genome Biol. Evol.">
        <title>Organellar Genomes of White Spruce (Picea glauca): Assembly and Annotation.</title>
        <authorList>
            <person name="Jackman S.D."/>
            <person name="Warren R.L."/>
            <person name="Gibb E.A."/>
            <person name="Vandervalk B.P."/>
            <person name="Mohamadi H."/>
            <person name="Chu J."/>
            <person name="Raymond A."/>
            <person name="Pleasance S."/>
            <person name="Coope R."/>
            <person name="Wildung M.R."/>
            <person name="Ritland C.E."/>
            <person name="Bousquet J."/>
            <person name="Jones S.J."/>
            <person name="Bohlmann J."/>
            <person name="Birol I."/>
        </authorList>
    </citation>
    <scope>NUCLEOTIDE SEQUENCE [LARGE SCALE GENOMIC DNA]</scope>
    <source>
        <tissue evidence="1">Flushing bud</tissue>
    </source>
</reference>
<accession>A0A101LXD8</accession>
<comment type="caution">
    <text evidence="1">The sequence shown here is derived from an EMBL/GenBank/DDBJ whole genome shotgun (WGS) entry which is preliminary data.</text>
</comment>
<sequence>MVACFRVTCDTCRSRTTKMFIKIIAPSLQALYLLHSLANFCEPMTDYFILPILGQISSSESNILSYSKEIFLIRHLIISSSL</sequence>
<name>A0A101LXD8_PICGL</name>
<proteinExistence type="predicted"/>
<dbReference type="AlphaFoldDB" id="A0A101LXD8"/>
<gene>
    <name evidence="1" type="ORF">ABT39_MTgene6373</name>
</gene>
<keyword evidence="1" id="KW-0496">Mitochondrion</keyword>
<protein>
    <submittedName>
        <fullName evidence="1">Uncharacterized protein</fullName>
    </submittedName>
</protein>
<organism evidence="1">
    <name type="scientific">Picea glauca</name>
    <name type="common">White spruce</name>
    <name type="synonym">Pinus glauca</name>
    <dbReference type="NCBI Taxonomy" id="3330"/>
    <lineage>
        <taxon>Eukaryota</taxon>
        <taxon>Viridiplantae</taxon>
        <taxon>Streptophyta</taxon>
        <taxon>Embryophyta</taxon>
        <taxon>Tracheophyta</taxon>
        <taxon>Spermatophyta</taxon>
        <taxon>Pinopsida</taxon>
        <taxon>Pinidae</taxon>
        <taxon>Conifers I</taxon>
        <taxon>Pinales</taxon>
        <taxon>Pinaceae</taxon>
        <taxon>Picea</taxon>
    </lineage>
</organism>